<dbReference type="EMBL" id="GBRD01014916">
    <property type="protein sequence ID" value="JAG50910.1"/>
    <property type="molecule type" value="Transcribed_RNA"/>
</dbReference>
<evidence type="ECO:0000256" key="1">
    <source>
        <dbReference type="SAM" id="MobiDB-lite"/>
    </source>
</evidence>
<sequence>KDQVQHASFSCQAGPHEDVEELPNRVTESVVCQTSFANPSREQACLKSFSCQAAMDVTKYGGTLEVVDTSPSNPSQVIDTTSAKPAHEPVTSTCEAVESEQNAPKVHQDTQFSSREVAHSTLVPIALEPPTPFKNVRDKDMVMEKQEPESANKFKDSNLGVVKLDDSESEEQTANDPVDVPMDDSVIVTDEVKEPIISFPLDSSKIEQTSTNSDNSKKVEVVDRLEDVKELPKCVTESVDCQTSFANPSPKHASLKSFSCQAAMDITKYG</sequence>
<dbReference type="AlphaFoldDB" id="A0A0K8SDP8"/>
<proteinExistence type="predicted"/>
<feature type="compositionally biased region" description="Polar residues" evidence="1">
    <location>
        <begin position="1"/>
        <end position="11"/>
    </location>
</feature>
<accession>A0A0K8SDP8</accession>
<name>A0A0K8SDP8_LYGHE</name>
<organism evidence="2">
    <name type="scientific">Lygus hesperus</name>
    <name type="common">Western plant bug</name>
    <dbReference type="NCBI Taxonomy" id="30085"/>
    <lineage>
        <taxon>Eukaryota</taxon>
        <taxon>Metazoa</taxon>
        <taxon>Ecdysozoa</taxon>
        <taxon>Arthropoda</taxon>
        <taxon>Hexapoda</taxon>
        <taxon>Insecta</taxon>
        <taxon>Pterygota</taxon>
        <taxon>Neoptera</taxon>
        <taxon>Paraneoptera</taxon>
        <taxon>Hemiptera</taxon>
        <taxon>Heteroptera</taxon>
        <taxon>Panheteroptera</taxon>
        <taxon>Cimicomorpha</taxon>
        <taxon>Miridae</taxon>
        <taxon>Mirini</taxon>
        <taxon>Lygus</taxon>
    </lineage>
</organism>
<reference evidence="2" key="1">
    <citation type="submission" date="2014-09" db="EMBL/GenBank/DDBJ databases">
        <authorList>
            <person name="Magalhaes I.L.F."/>
            <person name="Oliveira U."/>
            <person name="Santos F.R."/>
            <person name="Vidigal T.H.D.A."/>
            <person name="Brescovit A.D."/>
            <person name="Santos A.J."/>
        </authorList>
    </citation>
    <scope>NUCLEOTIDE SEQUENCE</scope>
</reference>
<feature type="non-terminal residue" evidence="2">
    <location>
        <position position="1"/>
    </location>
</feature>
<protein>
    <submittedName>
        <fullName evidence="2">Uncharacterized protein</fullName>
    </submittedName>
</protein>
<feature type="non-terminal residue" evidence="2">
    <location>
        <position position="270"/>
    </location>
</feature>
<evidence type="ECO:0000313" key="2">
    <source>
        <dbReference type="EMBL" id="JAG50910.1"/>
    </source>
</evidence>
<feature type="region of interest" description="Disordered" evidence="1">
    <location>
        <begin position="1"/>
        <end position="23"/>
    </location>
</feature>